<feature type="transmembrane region" description="Helical" evidence="9">
    <location>
        <begin position="66"/>
        <end position="89"/>
    </location>
</feature>
<dbReference type="CDD" id="cd06261">
    <property type="entry name" value="TM_PBP2"/>
    <property type="match status" value="1"/>
</dbReference>
<evidence type="ECO:0000313" key="11">
    <source>
        <dbReference type="EMBL" id="MDX6804850.1"/>
    </source>
</evidence>
<sequence length="216" mass="23816">MIDLTALAEFAPAIWRGLLVTVEICAVSLMLGLVLGLVVALLGRLPFRPLHWLIRGYVEIWRGTPLLLQLFILYYGGPSLGFTPSAYLAGVLGMSLYTGAYLSEIFRGGFDAVPPGQIEAARMLGFTRLKTVRHIEVPQMLKLVVPPTTNQMISIIKESAVLSVITVPELTLTTTRIVSETFNVVEPYLLLGLAYWSITSLVAFASRRVERRLVQA</sequence>
<dbReference type="InterPro" id="IPR000515">
    <property type="entry name" value="MetI-like"/>
</dbReference>
<evidence type="ECO:0000256" key="7">
    <source>
        <dbReference type="ARBA" id="ARBA00022989"/>
    </source>
</evidence>
<organism evidence="11 12">
    <name type="scientific">Terrihabitans rhizophilus</name>
    <dbReference type="NCBI Taxonomy" id="3092662"/>
    <lineage>
        <taxon>Bacteria</taxon>
        <taxon>Pseudomonadati</taxon>
        <taxon>Pseudomonadota</taxon>
        <taxon>Alphaproteobacteria</taxon>
        <taxon>Hyphomicrobiales</taxon>
        <taxon>Terrihabitans</taxon>
    </lineage>
</organism>
<keyword evidence="3 9" id="KW-0813">Transport</keyword>
<evidence type="ECO:0000256" key="9">
    <source>
        <dbReference type="RuleBase" id="RU363032"/>
    </source>
</evidence>
<keyword evidence="7 9" id="KW-1133">Transmembrane helix</keyword>
<feature type="transmembrane region" description="Helical" evidence="9">
    <location>
        <begin position="20"/>
        <end position="45"/>
    </location>
</feature>
<proteinExistence type="inferred from homology"/>
<keyword evidence="6" id="KW-0029">Amino-acid transport</keyword>
<dbReference type="PANTHER" id="PTHR30614">
    <property type="entry name" value="MEMBRANE COMPONENT OF AMINO ACID ABC TRANSPORTER"/>
    <property type="match status" value="1"/>
</dbReference>
<dbReference type="SUPFAM" id="SSF161098">
    <property type="entry name" value="MetI-like"/>
    <property type="match status" value="1"/>
</dbReference>
<evidence type="ECO:0000256" key="2">
    <source>
        <dbReference type="ARBA" id="ARBA00010072"/>
    </source>
</evidence>
<evidence type="ECO:0000256" key="1">
    <source>
        <dbReference type="ARBA" id="ARBA00004429"/>
    </source>
</evidence>
<evidence type="ECO:0000256" key="5">
    <source>
        <dbReference type="ARBA" id="ARBA00022692"/>
    </source>
</evidence>
<evidence type="ECO:0000256" key="8">
    <source>
        <dbReference type="ARBA" id="ARBA00023136"/>
    </source>
</evidence>
<dbReference type="InterPro" id="IPR010065">
    <property type="entry name" value="AA_ABC_transptr_permease_3TM"/>
</dbReference>
<protein>
    <submittedName>
        <fullName evidence="11">Amino acid ABC transporter permease</fullName>
    </submittedName>
</protein>
<dbReference type="Gene3D" id="1.10.3720.10">
    <property type="entry name" value="MetI-like"/>
    <property type="match status" value="1"/>
</dbReference>
<dbReference type="NCBIfam" id="TIGR01726">
    <property type="entry name" value="HEQRo_perm_3TM"/>
    <property type="match status" value="1"/>
</dbReference>
<keyword evidence="12" id="KW-1185">Reference proteome</keyword>
<evidence type="ECO:0000256" key="6">
    <source>
        <dbReference type="ARBA" id="ARBA00022970"/>
    </source>
</evidence>
<feature type="transmembrane region" description="Helical" evidence="9">
    <location>
        <begin position="188"/>
        <end position="206"/>
    </location>
</feature>
<dbReference type="InterPro" id="IPR035906">
    <property type="entry name" value="MetI-like_sf"/>
</dbReference>
<comment type="caution">
    <text evidence="11">The sequence shown here is derived from an EMBL/GenBank/DDBJ whole genome shotgun (WGS) entry which is preliminary data.</text>
</comment>
<dbReference type="PROSITE" id="PS50928">
    <property type="entry name" value="ABC_TM1"/>
    <property type="match status" value="1"/>
</dbReference>
<gene>
    <name evidence="11" type="ORF">SCD90_02125</name>
</gene>
<evidence type="ECO:0000313" key="12">
    <source>
        <dbReference type="Proteomes" id="UP001274321"/>
    </source>
</evidence>
<evidence type="ECO:0000256" key="4">
    <source>
        <dbReference type="ARBA" id="ARBA00022475"/>
    </source>
</evidence>
<dbReference type="PANTHER" id="PTHR30614:SF0">
    <property type="entry name" value="L-CYSTINE TRANSPORT SYSTEM PERMEASE PROTEIN TCYL"/>
    <property type="match status" value="1"/>
</dbReference>
<dbReference type="Proteomes" id="UP001274321">
    <property type="component" value="Unassembled WGS sequence"/>
</dbReference>
<dbReference type="RefSeq" id="WP_319842965.1">
    <property type="nucleotide sequence ID" value="NZ_JAXAFJ010000001.1"/>
</dbReference>
<comment type="similarity">
    <text evidence="2">Belongs to the binding-protein-dependent transport system permease family. HisMQ subfamily.</text>
</comment>
<evidence type="ECO:0000259" key="10">
    <source>
        <dbReference type="PROSITE" id="PS50928"/>
    </source>
</evidence>
<keyword evidence="8 9" id="KW-0472">Membrane</keyword>
<dbReference type="Pfam" id="PF00528">
    <property type="entry name" value="BPD_transp_1"/>
    <property type="match status" value="1"/>
</dbReference>
<accession>A0ABU4RM94</accession>
<evidence type="ECO:0000256" key="3">
    <source>
        <dbReference type="ARBA" id="ARBA00022448"/>
    </source>
</evidence>
<name>A0ABU4RM94_9HYPH</name>
<dbReference type="EMBL" id="JAXAFJ010000001">
    <property type="protein sequence ID" value="MDX6804850.1"/>
    <property type="molecule type" value="Genomic_DNA"/>
</dbReference>
<comment type="subcellular location">
    <subcellularLocation>
        <location evidence="1">Cell inner membrane</location>
        <topology evidence="1">Multi-pass membrane protein</topology>
    </subcellularLocation>
    <subcellularLocation>
        <location evidence="9">Cell membrane</location>
        <topology evidence="9">Multi-pass membrane protein</topology>
    </subcellularLocation>
</comment>
<keyword evidence="5 9" id="KW-0812">Transmembrane</keyword>
<feature type="domain" description="ABC transmembrane type-1" evidence="10">
    <location>
        <begin position="18"/>
        <end position="203"/>
    </location>
</feature>
<dbReference type="InterPro" id="IPR043429">
    <property type="entry name" value="ArtM/GltK/GlnP/TcyL/YhdX-like"/>
</dbReference>
<keyword evidence="4" id="KW-1003">Cell membrane</keyword>
<reference evidence="11 12" key="1">
    <citation type="submission" date="2023-11" db="EMBL/GenBank/DDBJ databases">
        <authorList>
            <person name="Bao R."/>
        </authorList>
    </citation>
    <scope>NUCLEOTIDE SEQUENCE [LARGE SCALE GENOMIC DNA]</scope>
    <source>
        <strain evidence="11 12">PJ23</strain>
    </source>
</reference>